<reference evidence="16" key="1">
    <citation type="submission" date="2022-11" db="UniProtKB">
        <authorList>
            <consortium name="WormBaseParasite"/>
        </authorList>
    </citation>
    <scope>IDENTIFICATION</scope>
</reference>
<dbReference type="GO" id="GO:0005789">
    <property type="term" value="C:endoplasmic reticulum membrane"/>
    <property type="evidence" value="ECO:0007669"/>
    <property type="project" value="UniProtKB-SubCell"/>
</dbReference>
<keyword evidence="7" id="KW-0256">Endoplasmic reticulum</keyword>
<dbReference type="GO" id="GO:0020037">
    <property type="term" value="F:heme binding"/>
    <property type="evidence" value="ECO:0007669"/>
    <property type="project" value="InterPro"/>
</dbReference>
<dbReference type="InterPro" id="IPR002401">
    <property type="entry name" value="Cyt_P450_E_grp-I"/>
</dbReference>
<dbReference type="PROSITE" id="PS00086">
    <property type="entry name" value="CYTOCHROME_P450"/>
    <property type="match status" value="1"/>
</dbReference>
<evidence type="ECO:0000256" key="7">
    <source>
        <dbReference type="ARBA" id="ARBA00022824"/>
    </source>
</evidence>
<keyword evidence="11 14" id="KW-0503">Monooxygenase</keyword>
<dbReference type="PRINTS" id="PR00385">
    <property type="entry name" value="P450"/>
</dbReference>
<evidence type="ECO:0000256" key="8">
    <source>
        <dbReference type="ARBA" id="ARBA00022848"/>
    </source>
</evidence>
<organism evidence="15 16">
    <name type="scientific">Panagrolaimus davidi</name>
    <dbReference type="NCBI Taxonomy" id="227884"/>
    <lineage>
        <taxon>Eukaryota</taxon>
        <taxon>Metazoa</taxon>
        <taxon>Ecdysozoa</taxon>
        <taxon>Nematoda</taxon>
        <taxon>Chromadorea</taxon>
        <taxon>Rhabditida</taxon>
        <taxon>Tylenchina</taxon>
        <taxon>Panagrolaimomorpha</taxon>
        <taxon>Panagrolaimoidea</taxon>
        <taxon>Panagrolaimidae</taxon>
        <taxon>Panagrolaimus</taxon>
    </lineage>
</organism>
<comment type="subcellular location">
    <subcellularLocation>
        <location evidence="3">Endoplasmic reticulum membrane</location>
        <topology evidence="3">Peripheral membrane protein</topology>
    </subcellularLocation>
    <subcellularLocation>
        <location evidence="2">Microsome membrane</location>
        <topology evidence="2">Peripheral membrane protein</topology>
    </subcellularLocation>
</comment>
<evidence type="ECO:0000256" key="10">
    <source>
        <dbReference type="ARBA" id="ARBA00023004"/>
    </source>
</evidence>
<comment type="cofactor">
    <cofactor evidence="1 13">
        <name>heme</name>
        <dbReference type="ChEBI" id="CHEBI:30413"/>
    </cofactor>
</comment>
<dbReference type="GO" id="GO:0006805">
    <property type="term" value="P:xenobiotic metabolic process"/>
    <property type="evidence" value="ECO:0007669"/>
    <property type="project" value="TreeGrafter"/>
</dbReference>
<dbReference type="GO" id="GO:0006082">
    <property type="term" value="P:organic acid metabolic process"/>
    <property type="evidence" value="ECO:0007669"/>
    <property type="project" value="TreeGrafter"/>
</dbReference>
<dbReference type="PANTHER" id="PTHR24300:SF338">
    <property type="entry name" value="CYTOCHROME P450 CYP36A1-RELATED"/>
    <property type="match status" value="1"/>
</dbReference>
<keyword evidence="5 13" id="KW-0349">Heme</keyword>
<name>A0A914Q212_9BILA</name>
<dbReference type="WBParaSite" id="PDA_v2.g21160.t1">
    <property type="protein sequence ID" value="PDA_v2.g21160.t1"/>
    <property type="gene ID" value="PDA_v2.g21160"/>
</dbReference>
<keyword evidence="12" id="KW-0472">Membrane</keyword>
<dbReference type="InterPro" id="IPR036396">
    <property type="entry name" value="Cyt_P450_sf"/>
</dbReference>
<keyword evidence="8" id="KW-0492">Microsome</keyword>
<evidence type="ECO:0000256" key="3">
    <source>
        <dbReference type="ARBA" id="ARBA00004406"/>
    </source>
</evidence>
<dbReference type="InterPro" id="IPR001128">
    <property type="entry name" value="Cyt_P450"/>
</dbReference>
<dbReference type="InterPro" id="IPR017972">
    <property type="entry name" value="Cyt_P450_CS"/>
</dbReference>
<dbReference type="Proteomes" id="UP000887578">
    <property type="component" value="Unplaced"/>
</dbReference>
<dbReference type="SUPFAM" id="SSF48264">
    <property type="entry name" value="Cytochrome P450"/>
    <property type="match status" value="1"/>
</dbReference>
<evidence type="ECO:0000313" key="15">
    <source>
        <dbReference type="Proteomes" id="UP000887578"/>
    </source>
</evidence>
<keyword evidence="6 13" id="KW-0479">Metal-binding</keyword>
<accession>A0A914Q212</accession>
<dbReference type="PRINTS" id="PR00463">
    <property type="entry name" value="EP450I"/>
</dbReference>
<dbReference type="InterPro" id="IPR050182">
    <property type="entry name" value="Cytochrome_P450_fam2"/>
</dbReference>
<evidence type="ECO:0000256" key="4">
    <source>
        <dbReference type="ARBA" id="ARBA00010617"/>
    </source>
</evidence>
<dbReference type="GO" id="GO:0016712">
    <property type="term" value="F:oxidoreductase activity, acting on paired donors, with incorporation or reduction of molecular oxygen, reduced flavin or flavoprotein as one donor, and incorporation of one atom of oxygen"/>
    <property type="evidence" value="ECO:0007669"/>
    <property type="project" value="TreeGrafter"/>
</dbReference>
<evidence type="ECO:0000256" key="6">
    <source>
        <dbReference type="ARBA" id="ARBA00022723"/>
    </source>
</evidence>
<evidence type="ECO:0000256" key="2">
    <source>
        <dbReference type="ARBA" id="ARBA00004174"/>
    </source>
</evidence>
<evidence type="ECO:0000256" key="11">
    <source>
        <dbReference type="ARBA" id="ARBA00023033"/>
    </source>
</evidence>
<comment type="similarity">
    <text evidence="4 14">Belongs to the cytochrome P450 family.</text>
</comment>
<proteinExistence type="inferred from homology"/>
<keyword evidence="9 14" id="KW-0560">Oxidoreductase</keyword>
<evidence type="ECO:0000256" key="1">
    <source>
        <dbReference type="ARBA" id="ARBA00001971"/>
    </source>
</evidence>
<evidence type="ECO:0000313" key="16">
    <source>
        <dbReference type="WBParaSite" id="PDA_v2.g21160.t1"/>
    </source>
</evidence>
<sequence>MACVGNIIFHLLFGISEPLEDEAIHKRAETAFQVAKTFNHPFVYLVTLFPFLKYFRFLAGKTYEESIRCCEELSIFYKRLIQEHRETINYEGEPRDYTDAFLMAQRKHNPNLNEEGEWSDKQLIGVVGDMFFAGIETTTTTLEMFVYYMIHNPEIQKKLYEELDRVIGKDKTIAMSDQPKLPYLNACLQEIQRITVVAPINLFHRTSEEITIDGYNIPKDTIIIPEFEMVHKDEKQFPDPWKFDPTRFLDAKNNFVKDDRLTPFSVGKRACVGEALARMELFIFAATFFHRFEFLPEEPNKLPKYEFNYTLTKNIKAFNCRIIERK</sequence>
<dbReference type="Pfam" id="PF00067">
    <property type="entry name" value="p450"/>
    <property type="match status" value="1"/>
</dbReference>
<keyword evidence="15" id="KW-1185">Reference proteome</keyword>
<protein>
    <submittedName>
        <fullName evidence="16">Cytochrome P450</fullName>
    </submittedName>
</protein>
<dbReference type="Gene3D" id="1.10.630.10">
    <property type="entry name" value="Cytochrome P450"/>
    <property type="match status" value="1"/>
</dbReference>
<evidence type="ECO:0000256" key="12">
    <source>
        <dbReference type="ARBA" id="ARBA00023136"/>
    </source>
</evidence>
<evidence type="ECO:0000256" key="14">
    <source>
        <dbReference type="RuleBase" id="RU000461"/>
    </source>
</evidence>
<dbReference type="FunFam" id="1.10.630.10:FF:000238">
    <property type="entry name" value="Cytochrome P450 2A6"/>
    <property type="match status" value="1"/>
</dbReference>
<evidence type="ECO:0000256" key="13">
    <source>
        <dbReference type="PIRSR" id="PIRSR602401-1"/>
    </source>
</evidence>
<dbReference type="PANTHER" id="PTHR24300">
    <property type="entry name" value="CYTOCHROME P450 508A4-RELATED"/>
    <property type="match status" value="1"/>
</dbReference>
<evidence type="ECO:0000256" key="9">
    <source>
        <dbReference type="ARBA" id="ARBA00023002"/>
    </source>
</evidence>
<feature type="binding site" description="axial binding residue" evidence="13">
    <location>
        <position position="271"/>
    </location>
    <ligand>
        <name>heme</name>
        <dbReference type="ChEBI" id="CHEBI:30413"/>
    </ligand>
    <ligandPart>
        <name>Fe</name>
        <dbReference type="ChEBI" id="CHEBI:18248"/>
    </ligandPart>
</feature>
<evidence type="ECO:0000256" key="5">
    <source>
        <dbReference type="ARBA" id="ARBA00022617"/>
    </source>
</evidence>
<keyword evidence="10 13" id="KW-0408">Iron</keyword>
<dbReference type="GO" id="GO:0005506">
    <property type="term" value="F:iron ion binding"/>
    <property type="evidence" value="ECO:0007669"/>
    <property type="project" value="InterPro"/>
</dbReference>
<dbReference type="AlphaFoldDB" id="A0A914Q212"/>